<dbReference type="AlphaFoldDB" id="A0AAE6SMZ2"/>
<reference evidence="1 2" key="1">
    <citation type="submission" date="2020-01" db="EMBL/GenBank/DDBJ databases">
        <title>Complete genome of Aeromonas media MC64.</title>
        <authorList>
            <person name="Cao G."/>
            <person name="Fu J."/>
            <person name="Zhong C."/>
        </authorList>
    </citation>
    <scope>NUCLEOTIDE SEQUENCE [LARGE SCALE GENOMIC DNA]</scope>
    <source>
        <strain evidence="1 2">MC64</strain>
        <plasmid evidence="2">pmc64a</plasmid>
    </source>
</reference>
<accession>A0AAE6SMZ2</accession>
<proteinExistence type="predicted"/>
<protein>
    <submittedName>
        <fullName evidence="1">Uncharacterized protein</fullName>
    </submittedName>
</protein>
<dbReference type="Proteomes" id="UP000463871">
    <property type="component" value="Plasmid pMC64A"/>
</dbReference>
<dbReference type="RefSeq" id="WP_114523107.1">
    <property type="nucleotide sequence ID" value="NZ_CAWPID010000002.1"/>
</dbReference>
<evidence type="ECO:0000313" key="2">
    <source>
        <dbReference type="Proteomes" id="UP000463871"/>
    </source>
</evidence>
<sequence length="356" mass="39556">MNTTALKTEIGELDFPVAPSFVMDFEDFIVKQEGNTLKVGYLADDLDGEDPMVCCDGQGHLFTAHRHARDEHPHMQEALALDADWQPDLELLSNGGPAEDAFRKEWIRQASIRAEFCVWAESTGRKTESTTAYLKRRATAFWKQQAAGGSVSGKDLWDFSFSLEVATDVWSDLVARGVIGNRDAVSLDCYEHSGTLWSISGTHNSCHWDTARRAGVWVPDELALDNINHNESIYAFGNIEDMGRGKGWKVTTGESVEPEFATWADAWTWLVKFASGKTATAAMLETGRDRARTALCQNVLDEYNAYLAGECYGIVVATFENVGTEDDPEWETGVSDEVWGYIGTDWAVQALNAEFH</sequence>
<keyword evidence="1" id="KW-0614">Plasmid</keyword>
<gene>
    <name evidence="1" type="ORF">GWI30_22025</name>
</gene>
<name>A0AAE6SMZ2_AERME</name>
<evidence type="ECO:0000313" key="1">
    <source>
        <dbReference type="EMBL" id="QHQ53542.1"/>
    </source>
</evidence>
<organism evidence="1 2">
    <name type="scientific">Aeromonas media</name>
    <dbReference type="NCBI Taxonomy" id="651"/>
    <lineage>
        <taxon>Bacteria</taxon>
        <taxon>Pseudomonadati</taxon>
        <taxon>Pseudomonadota</taxon>
        <taxon>Gammaproteobacteria</taxon>
        <taxon>Aeromonadales</taxon>
        <taxon>Aeromonadaceae</taxon>
        <taxon>Aeromonas</taxon>
    </lineage>
</organism>
<dbReference type="EMBL" id="CP047963">
    <property type="protein sequence ID" value="QHQ53542.1"/>
    <property type="molecule type" value="Genomic_DNA"/>
</dbReference>
<geneLocation type="plasmid" evidence="2">
    <name>pmc64a</name>
</geneLocation>